<dbReference type="GO" id="GO:0005886">
    <property type="term" value="C:plasma membrane"/>
    <property type="evidence" value="ECO:0007669"/>
    <property type="project" value="UniProtKB-SubCell"/>
</dbReference>
<keyword evidence="6" id="KW-0915">Sodium</keyword>
<evidence type="ECO:0000256" key="7">
    <source>
        <dbReference type="ARBA" id="ARBA00023065"/>
    </source>
</evidence>
<comment type="caution">
    <text evidence="12">Lacks conserved residue(s) required for the propagation of feature annotation.</text>
</comment>
<protein>
    <recommendedName>
        <fullName evidence="12">Fluoride-specific ion channel FluC</fullName>
    </recommendedName>
</protein>
<keyword evidence="2 12" id="KW-1003">Cell membrane</keyword>
<feature type="transmembrane region" description="Helical" evidence="12">
    <location>
        <begin position="158"/>
        <end position="180"/>
    </location>
</feature>
<name>A0A432WX09_9GAMM</name>
<feature type="transmembrane region" description="Helical" evidence="12">
    <location>
        <begin position="114"/>
        <end position="133"/>
    </location>
</feature>
<evidence type="ECO:0000256" key="3">
    <source>
        <dbReference type="ARBA" id="ARBA00022519"/>
    </source>
</evidence>
<dbReference type="PANTHER" id="PTHR28259">
    <property type="entry name" value="FLUORIDE EXPORT PROTEIN 1-RELATED"/>
    <property type="match status" value="1"/>
</dbReference>
<comment type="catalytic activity">
    <reaction evidence="11">
        <text>fluoride(in) = fluoride(out)</text>
        <dbReference type="Rhea" id="RHEA:76159"/>
        <dbReference type="ChEBI" id="CHEBI:17051"/>
    </reaction>
    <physiologicalReaction direction="left-to-right" evidence="11">
        <dbReference type="Rhea" id="RHEA:76160"/>
    </physiologicalReaction>
</comment>
<organism evidence="13 14">
    <name type="scientific">Aliidiomarina shirensis</name>
    <dbReference type="NCBI Taxonomy" id="1048642"/>
    <lineage>
        <taxon>Bacteria</taxon>
        <taxon>Pseudomonadati</taxon>
        <taxon>Pseudomonadota</taxon>
        <taxon>Gammaproteobacteria</taxon>
        <taxon>Alteromonadales</taxon>
        <taxon>Idiomarinaceae</taxon>
        <taxon>Aliidiomarina</taxon>
    </lineage>
</organism>
<dbReference type="InterPro" id="IPR003691">
    <property type="entry name" value="FluC"/>
</dbReference>
<accession>A0A432WX09</accession>
<dbReference type="Proteomes" id="UP000286934">
    <property type="component" value="Unassembled WGS sequence"/>
</dbReference>
<keyword evidence="4 12" id="KW-0812">Transmembrane</keyword>
<evidence type="ECO:0000256" key="12">
    <source>
        <dbReference type="HAMAP-Rule" id="MF_00454"/>
    </source>
</evidence>
<evidence type="ECO:0000256" key="1">
    <source>
        <dbReference type="ARBA" id="ARBA00004651"/>
    </source>
</evidence>
<dbReference type="HAMAP" id="MF_00454">
    <property type="entry name" value="FluC"/>
    <property type="match status" value="1"/>
</dbReference>
<reference evidence="14" key="1">
    <citation type="journal article" date="2018" name="Front. Microbiol.">
        <title>Genome-Based Analysis Reveals the Taxonomy and Diversity of the Family Idiomarinaceae.</title>
        <authorList>
            <person name="Liu Y."/>
            <person name="Lai Q."/>
            <person name="Shao Z."/>
        </authorList>
    </citation>
    <scope>NUCLEOTIDE SEQUENCE [LARGE SCALE GENOMIC DNA]</scope>
    <source>
        <strain evidence="14">AIS</strain>
    </source>
</reference>
<dbReference type="Pfam" id="PF02537">
    <property type="entry name" value="CRCB"/>
    <property type="match status" value="1"/>
</dbReference>
<keyword evidence="9 12" id="KW-0407">Ion channel</keyword>
<evidence type="ECO:0000313" key="13">
    <source>
        <dbReference type="EMBL" id="RUO38299.1"/>
    </source>
</evidence>
<evidence type="ECO:0000313" key="14">
    <source>
        <dbReference type="Proteomes" id="UP000286934"/>
    </source>
</evidence>
<keyword evidence="7 12" id="KW-0406">Ion transport</keyword>
<keyword evidence="8 12" id="KW-0472">Membrane</keyword>
<dbReference type="GO" id="GO:0062054">
    <property type="term" value="F:fluoride channel activity"/>
    <property type="evidence" value="ECO:0007669"/>
    <property type="project" value="UniProtKB-UniRule"/>
</dbReference>
<dbReference type="PANTHER" id="PTHR28259:SF1">
    <property type="entry name" value="FLUORIDE EXPORT PROTEIN 1-RELATED"/>
    <property type="match status" value="1"/>
</dbReference>
<evidence type="ECO:0000256" key="8">
    <source>
        <dbReference type="ARBA" id="ARBA00023136"/>
    </source>
</evidence>
<evidence type="ECO:0000256" key="9">
    <source>
        <dbReference type="ARBA" id="ARBA00023303"/>
    </source>
</evidence>
<evidence type="ECO:0000256" key="6">
    <source>
        <dbReference type="ARBA" id="ARBA00023053"/>
    </source>
</evidence>
<comment type="function">
    <text evidence="12">Fluoride-specific ion channel. Important for reducing fluoride concentration in the cell, thus reducing its toxicity.</text>
</comment>
<comment type="similarity">
    <text evidence="10 12">Belongs to the fluoride channel Fluc/FEX (TC 1.A.43) family.</text>
</comment>
<keyword evidence="5 12" id="KW-1133">Transmembrane helix</keyword>
<evidence type="ECO:0000256" key="10">
    <source>
        <dbReference type="ARBA" id="ARBA00035120"/>
    </source>
</evidence>
<evidence type="ECO:0000256" key="11">
    <source>
        <dbReference type="ARBA" id="ARBA00035585"/>
    </source>
</evidence>
<evidence type="ECO:0000256" key="4">
    <source>
        <dbReference type="ARBA" id="ARBA00022692"/>
    </source>
</evidence>
<feature type="transmembrane region" description="Helical" evidence="12">
    <location>
        <begin position="38"/>
        <end position="58"/>
    </location>
</feature>
<dbReference type="EMBL" id="PIPP01000001">
    <property type="protein sequence ID" value="RUO38299.1"/>
    <property type="molecule type" value="Genomic_DNA"/>
</dbReference>
<comment type="subcellular location">
    <subcellularLocation>
        <location evidence="1 12">Cell membrane</location>
        <topology evidence="1 12">Multi-pass membrane protein</topology>
    </subcellularLocation>
</comment>
<sequence>MRVCWYVHLLLQWGISPWQEATLASVKVPRAKVNLRELLWFSIAVALGGALGALIRAFVQLSYQGQVGELMLYASSDFPVATVLVNAAGCFGLGLVTARRLFLTTSTEKQLSDAWFLFFSSGLFAALTTFSGFSKDLLQLLTEPVIIAGFAVSNQVAALGYLLISILFGLFMLMLGFLLARNRYNSAYKFK</sequence>
<keyword evidence="12" id="KW-0813">Transport</keyword>
<dbReference type="GO" id="GO:0140114">
    <property type="term" value="P:cellular detoxification of fluoride"/>
    <property type="evidence" value="ECO:0007669"/>
    <property type="project" value="UniProtKB-UniRule"/>
</dbReference>
<keyword evidence="14" id="KW-1185">Reference proteome</keyword>
<gene>
    <name evidence="12" type="primary">fluC</name>
    <name evidence="12" type="synonym">crcB</name>
    <name evidence="13" type="ORF">CWE13_01235</name>
</gene>
<dbReference type="AlphaFoldDB" id="A0A432WX09"/>
<evidence type="ECO:0000256" key="2">
    <source>
        <dbReference type="ARBA" id="ARBA00022475"/>
    </source>
</evidence>
<comment type="caution">
    <text evidence="13">The sequence shown here is derived from an EMBL/GenBank/DDBJ whole genome shotgun (WGS) entry which is preliminary data.</text>
</comment>
<feature type="transmembrane region" description="Helical" evidence="12">
    <location>
        <begin position="78"/>
        <end position="102"/>
    </location>
</feature>
<evidence type="ECO:0000256" key="5">
    <source>
        <dbReference type="ARBA" id="ARBA00022989"/>
    </source>
</evidence>
<keyword evidence="3" id="KW-0997">Cell inner membrane</keyword>
<proteinExistence type="inferred from homology"/>